<dbReference type="AlphaFoldDB" id="A0A243GVI2"/>
<dbReference type="GeneID" id="301197757"/>
<gene>
    <name evidence="1" type="ORF">BK772_03140</name>
</gene>
<evidence type="ECO:0000313" key="1">
    <source>
        <dbReference type="EMBL" id="OUA12092.1"/>
    </source>
</evidence>
<comment type="caution">
    <text evidence="1">The sequence shown here is derived from an EMBL/GenBank/DDBJ whole genome shotgun (WGS) entry which is preliminary data.</text>
</comment>
<protein>
    <submittedName>
        <fullName evidence="1">Uncharacterized protein</fullName>
    </submittedName>
</protein>
<accession>A0A243GVI2</accession>
<sequence>MWFLLDILNLSIYLPFFKPSEDEIIKNINELKKYEWFKEFYRDEKKVYLIAHDLKVRETIGKFKADKFGEKNYQIYYQKKLNKIFKNKM</sequence>
<reference evidence="1 2" key="1">
    <citation type="submission" date="2016-10" db="EMBL/GenBank/DDBJ databases">
        <title>Comparative genomics of Bacillus thuringiensis reveals a path to pathogens against multiple invertebrate hosts.</title>
        <authorList>
            <person name="Zheng J."/>
            <person name="Gao Q."/>
            <person name="Liu H."/>
            <person name="Peng D."/>
            <person name="Ruan L."/>
            <person name="Sun M."/>
        </authorList>
    </citation>
    <scope>NUCLEOTIDE SEQUENCE [LARGE SCALE GENOMIC DNA]</scope>
    <source>
        <strain evidence="1">CTC</strain>
    </source>
</reference>
<name>A0A243GVI2_BACTF</name>
<proteinExistence type="predicted"/>
<dbReference type="Proteomes" id="UP000195030">
    <property type="component" value="Unassembled WGS sequence"/>
</dbReference>
<organism evidence="1 2">
    <name type="scientific">Bacillus thuringiensis subsp. finitimus</name>
    <dbReference type="NCBI Taxonomy" id="29337"/>
    <lineage>
        <taxon>Bacteria</taxon>
        <taxon>Bacillati</taxon>
        <taxon>Bacillota</taxon>
        <taxon>Bacilli</taxon>
        <taxon>Bacillales</taxon>
        <taxon>Bacillaceae</taxon>
        <taxon>Bacillus</taxon>
        <taxon>Bacillus cereus group</taxon>
    </lineage>
</organism>
<dbReference type="EMBL" id="NFEL01000019">
    <property type="protein sequence ID" value="OUA12092.1"/>
    <property type="molecule type" value="Genomic_DNA"/>
</dbReference>
<dbReference type="RefSeq" id="WP_000264291.1">
    <property type="nucleotide sequence ID" value="NZ_NFEL01000019.1"/>
</dbReference>
<evidence type="ECO:0000313" key="2">
    <source>
        <dbReference type="Proteomes" id="UP000195030"/>
    </source>
</evidence>